<dbReference type="Pfam" id="PF00639">
    <property type="entry name" value="Rotamase"/>
    <property type="match status" value="1"/>
</dbReference>
<dbReference type="PROSITE" id="PS50198">
    <property type="entry name" value="PPIC_PPIASE_2"/>
    <property type="match status" value="1"/>
</dbReference>
<dbReference type="InterPro" id="IPR046357">
    <property type="entry name" value="PPIase_dom_sf"/>
</dbReference>
<dbReference type="GO" id="GO:0003755">
    <property type="term" value="F:peptidyl-prolyl cis-trans isomerase activity"/>
    <property type="evidence" value="ECO:0007669"/>
    <property type="project" value="InterPro"/>
</dbReference>
<gene>
    <name evidence="2" type="ORF">S06H3_55266</name>
</gene>
<comment type="caution">
    <text evidence="2">The sequence shown here is derived from an EMBL/GenBank/DDBJ whole genome shotgun (WGS) entry which is preliminary data.</text>
</comment>
<dbReference type="PANTHER" id="PTHR47637">
    <property type="entry name" value="CHAPERONE SURA"/>
    <property type="match status" value="1"/>
</dbReference>
<dbReference type="AlphaFoldDB" id="X1R185"/>
<name>X1R185_9ZZZZ</name>
<dbReference type="Gene3D" id="3.10.50.40">
    <property type="match status" value="1"/>
</dbReference>
<reference evidence="2" key="1">
    <citation type="journal article" date="2014" name="Front. Microbiol.">
        <title>High frequency of phylogenetically diverse reductive dehalogenase-homologous genes in deep subseafloor sedimentary metagenomes.</title>
        <authorList>
            <person name="Kawai M."/>
            <person name="Futagami T."/>
            <person name="Toyoda A."/>
            <person name="Takaki Y."/>
            <person name="Nishi S."/>
            <person name="Hori S."/>
            <person name="Arai W."/>
            <person name="Tsubouchi T."/>
            <person name="Morono Y."/>
            <person name="Uchiyama I."/>
            <person name="Ito T."/>
            <person name="Fujiyama A."/>
            <person name="Inagaki F."/>
            <person name="Takami H."/>
        </authorList>
    </citation>
    <scope>NUCLEOTIDE SEQUENCE</scope>
    <source>
        <strain evidence="2">Expedition CK06-06</strain>
    </source>
</reference>
<dbReference type="SUPFAM" id="SSF54534">
    <property type="entry name" value="FKBP-like"/>
    <property type="match status" value="1"/>
</dbReference>
<accession>X1R185</accession>
<evidence type="ECO:0000313" key="2">
    <source>
        <dbReference type="EMBL" id="GAI56870.1"/>
    </source>
</evidence>
<feature type="domain" description="PpiC" evidence="1">
    <location>
        <begin position="1"/>
        <end position="47"/>
    </location>
</feature>
<proteinExistence type="predicted"/>
<protein>
    <recommendedName>
        <fullName evidence="1">PpiC domain-containing protein</fullName>
    </recommendedName>
</protein>
<sequence>LNGGDLNWVDPNSLVPEFREQMANAQQGVVTKPFKTQYGWHVLEVLGRRATDSTEQAREQQAQSVLRNRKYDEELQTWLRQIRDEAYVEIKLPGADQAAQ</sequence>
<feature type="non-terminal residue" evidence="2">
    <location>
        <position position="1"/>
    </location>
</feature>
<dbReference type="PANTHER" id="PTHR47637:SF1">
    <property type="entry name" value="CHAPERONE SURA"/>
    <property type="match status" value="1"/>
</dbReference>
<dbReference type="EMBL" id="BARV01035412">
    <property type="protein sequence ID" value="GAI56870.1"/>
    <property type="molecule type" value="Genomic_DNA"/>
</dbReference>
<evidence type="ECO:0000259" key="1">
    <source>
        <dbReference type="PROSITE" id="PS50198"/>
    </source>
</evidence>
<dbReference type="InterPro" id="IPR050280">
    <property type="entry name" value="OMP_Chaperone_SurA"/>
</dbReference>
<organism evidence="2">
    <name type="scientific">marine sediment metagenome</name>
    <dbReference type="NCBI Taxonomy" id="412755"/>
    <lineage>
        <taxon>unclassified sequences</taxon>
        <taxon>metagenomes</taxon>
        <taxon>ecological metagenomes</taxon>
    </lineage>
</organism>
<dbReference type="InterPro" id="IPR000297">
    <property type="entry name" value="PPIase_PpiC"/>
</dbReference>